<keyword evidence="10" id="KW-1185">Reference proteome</keyword>
<evidence type="ECO:0000256" key="6">
    <source>
        <dbReference type="PROSITE-ProRule" id="PRU00433"/>
    </source>
</evidence>
<dbReference type="InterPro" id="IPR002327">
    <property type="entry name" value="Cyt_c_1A/1B"/>
</dbReference>
<protein>
    <submittedName>
        <fullName evidence="9">C-type cytochrome</fullName>
    </submittedName>
</protein>
<evidence type="ECO:0000256" key="1">
    <source>
        <dbReference type="ARBA" id="ARBA00022448"/>
    </source>
</evidence>
<evidence type="ECO:0000313" key="10">
    <source>
        <dbReference type="Proteomes" id="UP000321638"/>
    </source>
</evidence>
<dbReference type="Proteomes" id="UP000321638">
    <property type="component" value="Unassembled WGS sequence"/>
</dbReference>
<name>A0A5C8PFY2_9HYPH</name>
<accession>A0A5C8PFY2</accession>
<evidence type="ECO:0000256" key="2">
    <source>
        <dbReference type="ARBA" id="ARBA00022617"/>
    </source>
</evidence>
<keyword evidence="5 6" id="KW-0408">Iron</keyword>
<comment type="caution">
    <text evidence="9">The sequence shown here is derived from an EMBL/GenBank/DDBJ whole genome shotgun (WGS) entry which is preliminary data.</text>
</comment>
<dbReference type="GO" id="GO:0046872">
    <property type="term" value="F:metal ion binding"/>
    <property type="evidence" value="ECO:0007669"/>
    <property type="project" value="UniProtKB-KW"/>
</dbReference>
<gene>
    <name evidence="9" type="ORF">FHP25_24500</name>
</gene>
<dbReference type="GO" id="GO:0009055">
    <property type="term" value="F:electron transfer activity"/>
    <property type="evidence" value="ECO:0007669"/>
    <property type="project" value="InterPro"/>
</dbReference>
<keyword evidence="4" id="KW-0249">Electron transport</keyword>
<dbReference type="InterPro" id="IPR009056">
    <property type="entry name" value="Cyt_c-like_dom"/>
</dbReference>
<evidence type="ECO:0000256" key="4">
    <source>
        <dbReference type="ARBA" id="ARBA00022982"/>
    </source>
</evidence>
<dbReference type="GO" id="GO:0020037">
    <property type="term" value="F:heme binding"/>
    <property type="evidence" value="ECO:0007669"/>
    <property type="project" value="InterPro"/>
</dbReference>
<keyword evidence="7" id="KW-0732">Signal</keyword>
<evidence type="ECO:0000256" key="7">
    <source>
        <dbReference type="SAM" id="SignalP"/>
    </source>
</evidence>
<evidence type="ECO:0000313" key="9">
    <source>
        <dbReference type="EMBL" id="TXL72713.1"/>
    </source>
</evidence>
<keyword evidence="1" id="KW-0813">Transport</keyword>
<dbReference type="InterPro" id="IPR036909">
    <property type="entry name" value="Cyt_c-like_dom_sf"/>
</dbReference>
<dbReference type="AlphaFoldDB" id="A0A5C8PFY2"/>
<dbReference type="PROSITE" id="PS51007">
    <property type="entry name" value="CYTC"/>
    <property type="match status" value="1"/>
</dbReference>
<sequence>MWRPHSCGAAVAGMVVALLLQAIPAAAQSPVRTPPSAAAAAAAGDATRGEQLYQSRCGACHSLDANRVGPRHRNVFGRRVAAVPDFHYSAALRKRTFTWDAATLDRWLENPGALVPGTTMGFRVSSAQDRADIIAYLRDHSAPSSP</sequence>
<proteinExistence type="predicted"/>
<evidence type="ECO:0000259" key="8">
    <source>
        <dbReference type="PROSITE" id="PS51007"/>
    </source>
</evidence>
<dbReference type="Pfam" id="PF00034">
    <property type="entry name" value="Cytochrom_C"/>
    <property type="match status" value="1"/>
</dbReference>
<organism evidence="9 10">
    <name type="scientific">Vineibacter terrae</name>
    <dbReference type="NCBI Taxonomy" id="2586908"/>
    <lineage>
        <taxon>Bacteria</taxon>
        <taxon>Pseudomonadati</taxon>
        <taxon>Pseudomonadota</taxon>
        <taxon>Alphaproteobacteria</taxon>
        <taxon>Hyphomicrobiales</taxon>
        <taxon>Vineibacter</taxon>
    </lineage>
</organism>
<dbReference type="PRINTS" id="PR00604">
    <property type="entry name" value="CYTCHRMECIAB"/>
</dbReference>
<dbReference type="PANTHER" id="PTHR11961">
    <property type="entry name" value="CYTOCHROME C"/>
    <property type="match status" value="1"/>
</dbReference>
<feature type="domain" description="Cytochrome c" evidence="8">
    <location>
        <begin position="44"/>
        <end position="141"/>
    </location>
</feature>
<evidence type="ECO:0000256" key="3">
    <source>
        <dbReference type="ARBA" id="ARBA00022723"/>
    </source>
</evidence>
<dbReference type="OrthoDB" id="9805828at2"/>
<keyword evidence="3 6" id="KW-0479">Metal-binding</keyword>
<dbReference type="SUPFAM" id="SSF46626">
    <property type="entry name" value="Cytochrome c"/>
    <property type="match status" value="1"/>
</dbReference>
<feature type="chain" id="PRO_5023102270" evidence="7">
    <location>
        <begin position="28"/>
        <end position="146"/>
    </location>
</feature>
<evidence type="ECO:0000256" key="5">
    <source>
        <dbReference type="ARBA" id="ARBA00023004"/>
    </source>
</evidence>
<feature type="signal peptide" evidence="7">
    <location>
        <begin position="1"/>
        <end position="27"/>
    </location>
</feature>
<keyword evidence="2 6" id="KW-0349">Heme</keyword>
<dbReference type="Gene3D" id="1.10.760.10">
    <property type="entry name" value="Cytochrome c-like domain"/>
    <property type="match status" value="1"/>
</dbReference>
<reference evidence="9 10" key="1">
    <citation type="submission" date="2019-06" db="EMBL/GenBank/DDBJ databases">
        <title>New taxonomy in bacterial strain CC-CFT640, isolated from vineyard.</title>
        <authorList>
            <person name="Lin S.-Y."/>
            <person name="Tsai C.-F."/>
            <person name="Young C.-C."/>
        </authorList>
    </citation>
    <scope>NUCLEOTIDE SEQUENCE [LARGE SCALE GENOMIC DNA]</scope>
    <source>
        <strain evidence="9 10">CC-CFT640</strain>
    </source>
</reference>
<dbReference type="EMBL" id="VDUZ01000031">
    <property type="protein sequence ID" value="TXL72713.1"/>
    <property type="molecule type" value="Genomic_DNA"/>
</dbReference>